<gene>
    <name evidence="1" type="ORF">BBW65_06970</name>
</gene>
<dbReference type="GO" id="GO:0005085">
    <property type="term" value="F:guanyl-nucleotide exchange factor activity"/>
    <property type="evidence" value="ECO:0007669"/>
    <property type="project" value="TreeGrafter"/>
</dbReference>
<dbReference type="STRING" id="222136.BBW65_06970"/>
<proteinExistence type="predicted"/>
<dbReference type="OrthoDB" id="5315536at2"/>
<dbReference type="GO" id="GO:0005737">
    <property type="term" value="C:cytoplasm"/>
    <property type="evidence" value="ECO:0007669"/>
    <property type="project" value="TreeGrafter"/>
</dbReference>
<keyword evidence="2" id="KW-1185">Reference proteome</keyword>
<dbReference type="PANTHER" id="PTHR45982">
    <property type="entry name" value="REGULATOR OF CHROMOSOME CONDENSATION"/>
    <property type="match status" value="1"/>
</dbReference>
<dbReference type="PANTHER" id="PTHR45982:SF1">
    <property type="entry name" value="REGULATOR OF CHROMOSOME CONDENSATION"/>
    <property type="match status" value="1"/>
</dbReference>
<dbReference type="Proteomes" id="UP000092884">
    <property type="component" value="Chromosome"/>
</dbReference>
<dbReference type="InterPro" id="IPR051553">
    <property type="entry name" value="Ran_GTPase-activating"/>
</dbReference>
<organism evidence="1 2">
    <name type="scientific">Helicobacter enhydrae</name>
    <dbReference type="NCBI Taxonomy" id="222136"/>
    <lineage>
        <taxon>Bacteria</taxon>
        <taxon>Pseudomonadati</taxon>
        <taxon>Campylobacterota</taxon>
        <taxon>Epsilonproteobacteria</taxon>
        <taxon>Campylobacterales</taxon>
        <taxon>Helicobacteraceae</taxon>
        <taxon>Helicobacter</taxon>
    </lineage>
</organism>
<dbReference type="InterPro" id="IPR000408">
    <property type="entry name" value="Reg_chr_condens"/>
</dbReference>
<dbReference type="EMBL" id="CP016503">
    <property type="protein sequence ID" value="ANV98550.1"/>
    <property type="molecule type" value="Genomic_DNA"/>
</dbReference>
<evidence type="ECO:0000313" key="2">
    <source>
        <dbReference type="Proteomes" id="UP000092884"/>
    </source>
</evidence>
<dbReference type="Pfam" id="PF00415">
    <property type="entry name" value="RCC1"/>
    <property type="match status" value="1"/>
</dbReference>
<dbReference type="AlphaFoldDB" id="A0A1B1U727"/>
<dbReference type="Gene3D" id="2.130.10.30">
    <property type="entry name" value="Regulator of chromosome condensation 1/beta-lactamase-inhibitor protein II"/>
    <property type="match status" value="2"/>
</dbReference>
<dbReference type="RefSeq" id="WP_066341417.1">
    <property type="nucleotide sequence ID" value="NZ_CP016503.1"/>
</dbReference>
<dbReference type="KEGG" id="het:BBW65_06970"/>
<sequence length="519" mass="56850">MSVETEVAQTLSAINEVLREVAKEKIDPSVYTEVLGSFVEEKKRELQGVVDRVNDPLGEKTITMETIGKQRAIAGAYVYQEVWKKDGRITRYGDFILIGYCDDNMLGVNADGGKSLRVPLPNDVEFERLVVGYHNLYAIPKAGQSNVGGVEGSLDCCLFCMGYGVYGQLGKGSTSDSLVPYVHTFESRVKKLLVSGHGTDIRTGCFALLENKKVFVCGNQPEGYFGIGNTSQVNAWVQAHEGVDDIFVSPFDCWIIKSGVVYAMGWNGVGQLGCNSSGQKHTPVQIKAGVREAFIQCFAEYQNDWYVSAFMMFDGVLWAAGRNSHYQFSANNTSDSNALVRVTDGNGLPLNTPRGTRFLNHPLLTVILIPNNGDTDVYVSGYGEYGFGDGSCDRATKLKKIKTLSGVGWELDSNFGSDNYQDSIDCVFIIHKEKQEIWAWGYNGYGELGIGKKGGEEMTMTKVCLPRKGLKQFEAWACFAADNTGGLCVIVDGVLYACGNNIHQRLSRVSPILSPVARA</sequence>
<dbReference type="SUPFAM" id="SSF50985">
    <property type="entry name" value="RCC1/BLIP-II"/>
    <property type="match status" value="2"/>
</dbReference>
<reference evidence="2" key="1">
    <citation type="submission" date="2016-07" db="EMBL/GenBank/DDBJ databases">
        <authorList>
            <person name="Florea S."/>
            <person name="Webb J.S."/>
            <person name="Jaromczyk J."/>
            <person name="Schardl C.L."/>
        </authorList>
    </citation>
    <scope>NUCLEOTIDE SEQUENCE [LARGE SCALE GENOMIC DNA]</scope>
    <source>
        <strain evidence="2">MIT 01-6242</strain>
    </source>
</reference>
<protein>
    <submittedName>
        <fullName evidence="1">Uncharacterized protein</fullName>
    </submittedName>
</protein>
<dbReference type="InterPro" id="IPR009091">
    <property type="entry name" value="RCC1/BLIP-II"/>
</dbReference>
<accession>A0A1B1U727</accession>
<evidence type="ECO:0000313" key="1">
    <source>
        <dbReference type="EMBL" id="ANV98550.1"/>
    </source>
</evidence>
<name>A0A1B1U727_9HELI</name>